<dbReference type="AlphaFoldDB" id="A0A5E4NBP9"/>
<evidence type="ECO:0000313" key="3">
    <source>
        <dbReference type="EMBL" id="VVC41117.1"/>
    </source>
</evidence>
<feature type="region of interest" description="Disordered" evidence="1">
    <location>
        <begin position="330"/>
        <end position="378"/>
    </location>
</feature>
<protein>
    <submittedName>
        <fullName evidence="3">Uncharacterized protein</fullName>
    </submittedName>
</protein>
<dbReference type="EMBL" id="CABPRJ010001912">
    <property type="protein sequence ID" value="VVC41117.1"/>
    <property type="molecule type" value="Genomic_DNA"/>
</dbReference>
<feature type="compositionally biased region" description="Basic and acidic residues" evidence="1">
    <location>
        <begin position="444"/>
        <end position="454"/>
    </location>
</feature>
<feature type="compositionally biased region" description="Low complexity" evidence="1">
    <location>
        <begin position="332"/>
        <end position="352"/>
    </location>
</feature>
<feature type="signal peptide" evidence="2">
    <location>
        <begin position="1"/>
        <end position="21"/>
    </location>
</feature>
<gene>
    <name evidence="3" type="ORF">CINCED_3A008131</name>
</gene>
<evidence type="ECO:0000256" key="2">
    <source>
        <dbReference type="SAM" id="SignalP"/>
    </source>
</evidence>
<evidence type="ECO:0000256" key="1">
    <source>
        <dbReference type="SAM" id="MobiDB-lite"/>
    </source>
</evidence>
<sequence>MLMKAVAFVAAMACVLKVSHEFPFDVNKRNLDSLARTGQLPGLKRTLASLAKNGQLPNQLVNEKRMLDQLEVVSDANSKAIQEQKDRLAEEMKQFLQSEKLFKREQPTLEPVSEPISEFISEPISEHDFRNEFKSDLRNLLNQYFKKFGTSFDQEKVELFLSNVADEVFDNHGVVSLDHIRYLIETGYFQPEFQDGNSDKMESGDSSPDDYIEKRFMASLARTSNMPYWSDSPKAIAKRYISSLLRQGKLPYGFQPTTESSTKNPDWNLHRQGGQKPKRSDETYQNVEEFIPVMQGGRSLQSIIDDLAQGPIEKRYLGALSRSGWMPRGFASTSSGRSRVRSSSSSSASSSSLPPMTLRSPSMYPQPPSSFHSPGAGNFNNGLHGMHGMHGLHGKRHLAALARLGWSFRNPHSFYMRNGRGSSVQCDVNKRAAPGVADDGNVEDFGRSSEEHGELGPPSSTAERAQTDGLKSKRYLLLPAVDNILLRRQYPHLATVNTI</sequence>
<feature type="region of interest" description="Disordered" evidence="1">
    <location>
        <begin position="432"/>
        <end position="466"/>
    </location>
</feature>
<dbReference type="OrthoDB" id="6426745at2759"/>
<accession>A0A5E4NBP9</accession>
<proteinExistence type="predicted"/>
<feature type="chain" id="PRO_5022848436" evidence="2">
    <location>
        <begin position="22"/>
        <end position="499"/>
    </location>
</feature>
<evidence type="ECO:0000313" key="4">
    <source>
        <dbReference type="Proteomes" id="UP000325440"/>
    </source>
</evidence>
<name>A0A5E4NBP9_9HEMI</name>
<feature type="region of interest" description="Disordered" evidence="1">
    <location>
        <begin position="252"/>
        <end position="282"/>
    </location>
</feature>
<keyword evidence="4" id="KW-1185">Reference proteome</keyword>
<dbReference type="Proteomes" id="UP000325440">
    <property type="component" value="Unassembled WGS sequence"/>
</dbReference>
<feature type="compositionally biased region" description="Polar residues" evidence="1">
    <location>
        <begin position="255"/>
        <end position="265"/>
    </location>
</feature>
<keyword evidence="2" id="KW-0732">Signal</keyword>
<reference evidence="3 4" key="1">
    <citation type="submission" date="2019-08" db="EMBL/GenBank/DDBJ databases">
        <authorList>
            <person name="Alioto T."/>
            <person name="Alioto T."/>
            <person name="Gomez Garrido J."/>
        </authorList>
    </citation>
    <scope>NUCLEOTIDE SEQUENCE [LARGE SCALE GENOMIC DNA]</scope>
</reference>
<organism evidence="3 4">
    <name type="scientific">Cinara cedri</name>
    <dbReference type="NCBI Taxonomy" id="506608"/>
    <lineage>
        <taxon>Eukaryota</taxon>
        <taxon>Metazoa</taxon>
        <taxon>Ecdysozoa</taxon>
        <taxon>Arthropoda</taxon>
        <taxon>Hexapoda</taxon>
        <taxon>Insecta</taxon>
        <taxon>Pterygota</taxon>
        <taxon>Neoptera</taxon>
        <taxon>Paraneoptera</taxon>
        <taxon>Hemiptera</taxon>
        <taxon>Sternorrhyncha</taxon>
        <taxon>Aphidomorpha</taxon>
        <taxon>Aphidoidea</taxon>
        <taxon>Aphididae</taxon>
        <taxon>Lachninae</taxon>
        <taxon>Cinara</taxon>
    </lineage>
</organism>